<evidence type="ECO:0000259" key="1">
    <source>
        <dbReference type="PROSITE" id="PS50878"/>
    </source>
</evidence>
<dbReference type="EMBL" id="JAHIBW010000015">
    <property type="protein sequence ID" value="KAG7303841.1"/>
    <property type="molecule type" value="Genomic_DNA"/>
</dbReference>
<organism evidence="2 3">
    <name type="scientific">Plutella xylostella</name>
    <name type="common">Diamondback moth</name>
    <name type="synonym">Plutella maculipennis</name>
    <dbReference type="NCBI Taxonomy" id="51655"/>
    <lineage>
        <taxon>Eukaryota</taxon>
        <taxon>Metazoa</taxon>
        <taxon>Ecdysozoa</taxon>
        <taxon>Arthropoda</taxon>
        <taxon>Hexapoda</taxon>
        <taxon>Insecta</taxon>
        <taxon>Pterygota</taxon>
        <taxon>Neoptera</taxon>
        <taxon>Endopterygota</taxon>
        <taxon>Lepidoptera</taxon>
        <taxon>Glossata</taxon>
        <taxon>Ditrysia</taxon>
        <taxon>Yponomeutoidea</taxon>
        <taxon>Plutellidae</taxon>
        <taxon>Plutella</taxon>
    </lineage>
</organism>
<proteinExistence type="predicted"/>
<evidence type="ECO:0000313" key="3">
    <source>
        <dbReference type="Proteomes" id="UP000823941"/>
    </source>
</evidence>
<protein>
    <recommendedName>
        <fullName evidence="1">Reverse transcriptase domain-containing protein</fullName>
    </recommendedName>
</protein>
<keyword evidence="3" id="KW-1185">Reference proteome</keyword>
<gene>
    <name evidence="2" type="ORF">JYU34_010743</name>
</gene>
<dbReference type="Proteomes" id="UP000823941">
    <property type="component" value="Chromosome 15"/>
</dbReference>
<dbReference type="CDD" id="cd09275">
    <property type="entry name" value="RNase_HI_RT_DIRS1"/>
    <property type="match status" value="1"/>
</dbReference>
<dbReference type="CDD" id="cd03714">
    <property type="entry name" value="RT_DIRS1"/>
    <property type="match status" value="1"/>
</dbReference>
<dbReference type="Gene3D" id="3.10.10.10">
    <property type="entry name" value="HIV Type 1 Reverse Transcriptase, subunit A, domain 1"/>
    <property type="match status" value="1"/>
</dbReference>
<dbReference type="Pfam" id="PF00078">
    <property type="entry name" value="RVT_1"/>
    <property type="match status" value="1"/>
</dbReference>
<dbReference type="InterPro" id="IPR000477">
    <property type="entry name" value="RT_dom"/>
</dbReference>
<reference evidence="2 3" key="1">
    <citation type="submission" date="2021-06" db="EMBL/GenBank/DDBJ databases">
        <title>A haploid diamondback moth (Plutella xylostella L.) genome assembly resolves 31 chromosomes and identifies a diamide resistance mutation.</title>
        <authorList>
            <person name="Ward C.M."/>
            <person name="Perry K.D."/>
            <person name="Baker G."/>
            <person name="Powis K."/>
            <person name="Heckel D.G."/>
            <person name="Baxter S.W."/>
        </authorList>
    </citation>
    <scope>NUCLEOTIDE SEQUENCE [LARGE SCALE GENOMIC DNA]</scope>
    <source>
        <strain evidence="2 3">LV</strain>
        <tissue evidence="2">Single pupa</tissue>
    </source>
</reference>
<accession>A0ABQ7QF45</accession>
<dbReference type="InterPro" id="IPR052055">
    <property type="entry name" value="Hepadnavirus_pol/RT"/>
</dbReference>
<dbReference type="InterPro" id="IPR043502">
    <property type="entry name" value="DNA/RNA_pol_sf"/>
</dbReference>
<feature type="domain" description="Reverse transcriptase" evidence="1">
    <location>
        <begin position="27"/>
        <end position="209"/>
    </location>
</feature>
<evidence type="ECO:0000313" key="2">
    <source>
        <dbReference type="EMBL" id="KAG7303841.1"/>
    </source>
</evidence>
<dbReference type="Gene3D" id="3.30.420.10">
    <property type="entry name" value="Ribonuclease H-like superfamily/Ribonuclease H"/>
    <property type="match status" value="1"/>
</dbReference>
<dbReference type="PANTHER" id="PTHR33050">
    <property type="entry name" value="REVERSE TRANSCRIPTASE DOMAIN-CONTAINING PROTEIN"/>
    <property type="match status" value="1"/>
</dbReference>
<sequence length="592" mass="68015">MDCPRRSFGSNDLSEVKNEINHLLDIKAIRRCKETSGQFVSDIFLIPKSDGSKRFILNLKKLNKYIYTEHFKMEDVRTATKLMCKDCYMINIDIKEAYFLLPIHKSHTKILRFYFEGNLYEFLALPFGLCSAPYIFTKILQPVFAHLRSNGLLSVRFLDDFLCLGKTAEDCLKNANITIQLLTSLGFVINFEKSNLTPQTTCKFLGFLLNSNKMIIELPASKRQKILQLIITLTESTRIRIRDFARILGSLTAACPGIVYGWAHTKSLERAKYIALLKNHDNYDAFMTVTDNLRDDLHWWKNNILIAVNSIRNQNYDIEIYTDASTTGWGAACDKEKTGGLWTTTESTNHINYLELLAAYFGLKSFAGQYRNCNILLRVDNTTAISYINRMGGVQYPHLNQISRKIWDWCEERRIFVFASYIPSSLNTEADGESRKIYVDTEWELSSQAFAKIVLLFGEPCIDLFASRINTKCPLYVSWKKDPFAYNIDAFTVDWSQYYFYAFPPFALILKTLNKIVSDKATGIVVVPLWPSQPWYPFYMSLCIKTIEVFSPIKNLLSSPFRSTHPLSRHLSLVACVLSGKGSVNKTFQKKL</sequence>
<dbReference type="InterPro" id="IPR043128">
    <property type="entry name" value="Rev_trsase/Diguanyl_cyclase"/>
</dbReference>
<dbReference type="InterPro" id="IPR036397">
    <property type="entry name" value="RNaseH_sf"/>
</dbReference>
<name>A0ABQ7QF45_PLUXY</name>
<dbReference type="Gene3D" id="3.30.70.270">
    <property type="match status" value="1"/>
</dbReference>
<comment type="caution">
    <text evidence="2">The sequence shown here is derived from an EMBL/GenBank/DDBJ whole genome shotgun (WGS) entry which is preliminary data.</text>
</comment>
<dbReference type="PROSITE" id="PS50878">
    <property type="entry name" value="RT_POL"/>
    <property type="match status" value="1"/>
</dbReference>
<dbReference type="SUPFAM" id="SSF56672">
    <property type="entry name" value="DNA/RNA polymerases"/>
    <property type="match status" value="1"/>
</dbReference>
<dbReference type="PANTHER" id="PTHR33050:SF7">
    <property type="entry name" value="RIBONUCLEASE H"/>
    <property type="match status" value="1"/>
</dbReference>